<feature type="region of interest" description="Disordered" evidence="4">
    <location>
        <begin position="1"/>
        <end position="145"/>
    </location>
</feature>
<dbReference type="EMBL" id="CP144100">
    <property type="protein sequence ID" value="WWC87628.1"/>
    <property type="molecule type" value="Genomic_DNA"/>
</dbReference>
<protein>
    <recommendedName>
        <fullName evidence="7">Nucleolar complex protein 2</fullName>
    </recommendedName>
</protein>
<dbReference type="GO" id="GO:0042273">
    <property type="term" value="P:ribosomal large subunit biogenesis"/>
    <property type="evidence" value="ECO:0007669"/>
    <property type="project" value="TreeGrafter"/>
</dbReference>
<proteinExistence type="inferred from homology"/>
<evidence type="ECO:0000256" key="2">
    <source>
        <dbReference type="ARBA" id="ARBA00005907"/>
    </source>
</evidence>
<feature type="compositionally biased region" description="Acidic residues" evidence="4">
    <location>
        <begin position="186"/>
        <end position="217"/>
    </location>
</feature>
<comment type="subcellular location">
    <subcellularLocation>
        <location evidence="1">Nucleus</location>
    </subcellularLocation>
</comment>
<evidence type="ECO:0000313" key="6">
    <source>
        <dbReference type="Proteomes" id="UP001355207"/>
    </source>
</evidence>
<feature type="compositionally biased region" description="Low complexity" evidence="4">
    <location>
        <begin position="1"/>
        <end position="15"/>
    </location>
</feature>
<evidence type="ECO:0008006" key="7">
    <source>
        <dbReference type="Google" id="ProtNLM"/>
    </source>
</evidence>
<accession>A0AAX4JT38</accession>
<feature type="compositionally biased region" description="Acidic residues" evidence="4">
    <location>
        <begin position="51"/>
        <end position="68"/>
    </location>
</feature>
<evidence type="ECO:0000256" key="4">
    <source>
        <dbReference type="SAM" id="MobiDB-lite"/>
    </source>
</evidence>
<dbReference type="Proteomes" id="UP001355207">
    <property type="component" value="Chromosome 3"/>
</dbReference>
<dbReference type="InterPro" id="IPR005343">
    <property type="entry name" value="Noc2"/>
</dbReference>
<organism evidence="5 6">
    <name type="scientific">Kwoniella dendrophila CBS 6074</name>
    <dbReference type="NCBI Taxonomy" id="1295534"/>
    <lineage>
        <taxon>Eukaryota</taxon>
        <taxon>Fungi</taxon>
        <taxon>Dikarya</taxon>
        <taxon>Basidiomycota</taxon>
        <taxon>Agaricomycotina</taxon>
        <taxon>Tremellomycetes</taxon>
        <taxon>Tremellales</taxon>
        <taxon>Cryptococcaceae</taxon>
        <taxon>Kwoniella</taxon>
    </lineage>
</organism>
<dbReference type="GO" id="GO:0030691">
    <property type="term" value="C:Noc2p-Noc3p complex"/>
    <property type="evidence" value="ECO:0007669"/>
    <property type="project" value="TreeGrafter"/>
</dbReference>
<name>A0AAX4JT38_9TREE</name>
<dbReference type="GO" id="GO:0005730">
    <property type="term" value="C:nucleolus"/>
    <property type="evidence" value="ECO:0007669"/>
    <property type="project" value="TreeGrafter"/>
</dbReference>
<feature type="region of interest" description="Disordered" evidence="4">
    <location>
        <begin position="166"/>
        <end position="224"/>
    </location>
</feature>
<evidence type="ECO:0000256" key="1">
    <source>
        <dbReference type="ARBA" id="ARBA00004123"/>
    </source>
</evidence>
<gene>
    <name evidence="5" type="ORF">L201_002518</name>
</gene>
<evidence type="ECO:0000256" key="3">
    <source>
        <dbReference type="ARBA" id="ARBA00023242"/>
    </source>
</evidence>
<evidence type="ECO:0000313" key="5">
    <source>
        <dbReference type="EMBL" id="WWC87628.1"/>
    </source>
</evidence>
<dbReference type="PANTHER" id="PTHR12687">
    <property type="entry name" value="NUCLEOLAR COMPLEX 2 AND RAD4-RELATED"/>
    <property type="match status" value="1"/>
</dbReference>
<keyword evidence="6" id="KW-1185">Reference proteome</keyword>
<dbReference type="AlphaFoldDB" id="A0AAX4JT38"/>
<dbReference type="GO" id="GO:0030690">
    <property type="term" value="C:Noc1p-Noc2p complex"/>
    <property type="evidence" value="ECO:0007669"/>
    <property type="project" value="TreeGrafter"/>
</dbReference>
<keyword evidence="3" id="KW-0539">Nucleus</keyword>
<reference evidence="5 6" key="1">
    <citation type="submission" date="2024-01" db="EMBL/GenBank/DDBJ databases">
        <title>Comparative genomics of Cryptococcus and Kwoniella reveals pathogenesis evolution and contrasting modes of karyotype evolution via chromosome fusion or intercentromeric recombination.</title>
        <authorList>
            <person name="Coelho M.A."/>
            <person name="David-Palma M."/>
            <person name="Shea T."/>
            <person name="Bowers K."/>
            <person name="McGinley-Smith S."/>
            <person name="Mohammad A.W."/>
            <person name="Gnirke A."/>
            <person name="Yurkov A.M."/>
            <person name="Nowrousian M."/>
            <person name="Sun S."/>
            <person name="Cuomo C.A."/>
            <person name="Heitman J."/>
        </authorList>
    </citation>
    <scope>NUCLEOTIDE SEQUENCE [LARGE SCALE GENOMIC DNA]</scope>
    <source>
        <strain evidence="5 6">CBS 6074</strain>
    </source>
</reference>
<dbReference type="RefSeq" id="XP_066074391.1">
    <property type="nucleotide sequence ID" value="XM_066218294.1"/>
</dbReference>
<dbReference type="PANTHER" id="PTHR12687:SF4">
    <property type="entry name" value="NUCLEOLAR COMPLEX PROTEIN 2 HOMOLOG"/>
    <property type="match status" value="1"/>
</dbReference>
<sequence length="762" mass="86799">MAKTSKAFKKFASSGKLKDQIANRRSKQQSKRKQDDRKQQRQKQRGNAVESDLEEEAEEEDDDDEDDERESKKVGNSNLGGKSGGVAKTVEELFGKGGLDTEVADDSDLEELNSDDEDEEEEEEEGDDEEEDLLDEEAMKKAMKDLQKNDPEFFKYLKENDEDLLDFGKGQVKVKSSKGKGKGKQDEDEEMASDDDEQEEEEDEDEDEDDMEDEDEEERKKISVNGKMLRGWQEGMLKQHSIRSLRKTLLAFRAAAHMNEDDGDQGSGLDTKYSIDSAQVFNKLVVTALKYTPVVVAHHFPYKTLANGRIKLQQPKTPNQSLNRLILSHFSTLLHLIKSLPSTPSSLSSGSNQDEDAGSLLLVAVNESTKLLPWIMGARKHLRAYLKVLLELWGTASDQVRIASFLSIRKLFVIGDDAVKDLCLRNIYRSLLPPLRNTTPHTLPSINLMKNTASELYQLSPNLSYQHAFGFIRMLAVHLRNVVRSSTTGGGDHQQAFKSVYNWQFIHCIDFWSQVLSGSASLQNLKDNSGLESPLKPLIFPLTQISLGVIRLLPSSRYFPLRFHIINSLLRIMSKTGVYIPLSPFLLEILNSNEFKKSNPKKVTLKPLDFEYIIRSPSTYPKTKIYQENLGEELIFLLGEYHSILSLNISFPELILPIIITLKRNIKKNQAGSPKIVSQLKNLIDKFELTKQFIEKQRRNVNFAPQDRSELDRFLENSKIEDTPLGNYMRLQKKIRDKKRLEIEKSFKEKQGLGNDDDEDSD</sequence>
<feature type="compositionally biased region" description="Acidic residues" evidence="4">
    <location>
        <begin position="102"/>
        <end position="136"/>
    </location>
</feature>
<dbReference type="GeneID" id="91093190"/>
<dbReference type="Pfam" id="PF03715">
    <property type="entry name" value="Noc2"/>
    <property type="match status" value="1"/>
</dbReference>
<dbReference type="GO" id="GO:0005654">
    <property type="term" value="C:nucleoplasm"/>
    <property type="evidence" value="ECO:0007669"/>
    <property type="project" value="TreeGrafter"/>
</dbReference>
<comment type="similarity">
    <text evidence="2">Belongs to the NOC2 family.</text>
</comment>